<dbReference type="eggNOG" id="KOG3373">
    <property type="taxonomic scope" value="Eukaryota"/>
</dbReference>
<evidence type="ECO:0000313" key="7">
    <source>
        <dbReference type="EMBL" id="EEC50535.1"/>
    </source>
</evidence>
<dbReference type="EMBL" id="CM000606">
    <property type="protein sequence ID" value="EEC50535.1"/>
    <property type="molecule type" value="Genomic_DNA"/>
</dbReference>
<evidence type="ECO:0000256" key="2">
    <source>
        <dbReference type="ARBA" id="ARBA00022823"/>
    </source>
</evidence>
<keyword evidence="5" id="KW-0496">Mitochondrion</keyword>
<dbReference type="NCBIfam" id="NF002270">
    <property type="entry name" value="PRK01202.1"/>
    <property type="match status" value="1"/>
</dbReference>
<evidence type="ECO:0000313" key="8">
    <source>
        <dbReference type="Proteomes" id="UP000000759"/>
    </source>
</evidence>
<dbReference type="PROSITE" id="PS50968">
    <property type="entry name" value="BIOTINYL_LIPOYL"/>
    <property type="match status" value="1"/>
</dbReference>
<dbReference type="Pfam" id="PF01597">
    <property type="entry name" value="GCV_H"/>
    <property type="match status" value="1"/>
</dbReference>
<dbReference type="OMA" id="KEHEWIR"/>
<gene>
    <name evidence="7" type="primary">GDCH</name>
    <name evidence="7" type="ORF">PHATRDRAFT_32847</name>
</gene>
<dbReference type="FunCoup" id="B7FST3">
    <property type="interactions" value="151"/>
</dbReference>
<dbReference type="Proteomes" id="UP000000759">
    <property type="component" value="Chromosome 2"/>
</dbReference>
<evidence type="ECO:0000256" key="1">
    <source>
        <dbReference type="ARBA" id="ARBA00009249"/>
    </source>
</evidence>
<keyword evidence="8" id="KW-1185">Reference proteome</keyword>
<dbReference type="GO" id="GO:0009249">
    <property type="term" value="P:protein lipoylation"/>
    <property type="evidence" value="ECO:0007669"/>
    <property type="project" value="TreeGrafter"/>
</dbReference>
<keyword evidence="2 4" id="KW-0450">Lipoyl</keyword>
<dbReference type="PANTHER" id="PTHR11715">
    <property type="entry name" value="GLYCINE CLEAVAGE SYSTEM H PROTEIN"/>
    <property type="match status" value="1"/>
</dbReference>
<dbReference type="GeneID" id="7197324"/>
<dbReference type="RefSeq" id="XP_002177721.1">
    <property type="nucleotide sequence ID" value="XM_002177685.1"/>
</dbReference>
<comment type="subunit">
    <text evidence="5">The glycine cleavage system is composed of four proteins: P, T, L and H.</text>
</comment>
<dbReference type="HOGENOM" id="CLU_097408_1_2_1"/>
<dbReference type="NCBIfam" id="TIGR00527">
    <property type="entry name" value="gcvH"/>
    <property type="match status" value="1"/>
</dbReference>
<dbReference type="PANTHER" id="PTHR11715:SF3">
    <property type="entry name" value="GLYCINE CLEAVAGE SYSTEM H PROTEIN-RELATED"/>
    <property type="match status" value="1"/>
</dbReference>
<comment type="function">
    <text evidence="5">The H protein shuttles the methylamine group of glycine from the P protein to the T protein.</text>
</comment>
<dbReference type="InterPro" id="IPR002930">
    <property type="entry name" value="GCV_H"/>
</dbReference>
<reference evidence="8" key="2">
    <citation type="submission" date="2008-08" db="EMBL/GenBank/DDBJ databases">
        <authorList>
            <consortium name="Diatom Consortium"/>
            <person name="Grigoriev I."/>
            <person name="Grimwood J."/>
            <person name="Kuo A."/>
            <person name="Otillar R.P."/>
            <person name="Salamov A."/>
            <person name="Detter J.C."/>
            <person name="Lindquist E."/>
            <person name="Shapiro H."/>
            <person name="Lucas S."/>
            <person name="Glavina del Rio T."/>
            <person name="Pitluck S."/>
            <person name="Rokhsar D."/>
            <person name="Bowler C."/>
        </authorList>
    </citation>
    <scope>GENOME REANNOTATION</scope>
    <source>
        <strain evidence="8">CCAP 1055/1</strain>
    </source>
</reference>
<evidence type="ECO:0000259" key="6">
    <source>
        <dbReference type="PROSITE" id="PS50968"/>
    </source>
</evidence>
<dbReference type="InterPro" id="IPR003016">
    <property type="entry name" value="2-oxoA_DH_lipoyl-BS"/>
</dbReference>
<accession>B7FST3</accession>
<name>B7FST3_PHATC</name>
<comment type="cofactor">
    <cofactor evidence="5">
        <name>(R)-lipoate</name>
        <dbReference type="ChEBI" id="CHEBI:83088"/>
    </cofactor>
    <text evidence="5">Binds 1 lipoyl cofactor covalently.</text>
</comment>
<dbReference type="InParanoid" id="B7FST3"/>
<evidence type="ECO:0000256" key="4">
    <source>
        <dbReference type="PIRSR" id="PIRSR617453-50"/>
    </source>
</evidence>
<dbReference type="OrthoDB" id="10264154at2759"/>
<dbReference type="AlphaFoldDB" id="B7FST3"/>
<dbReference type="STRING" id="556484.B7FST3"/>
<dbReference type="CDD" id="cd06848">
    <property type="entry name" value="GCS_H"/>
    <property type="match status" value="1"/>
</dbReference>
<reference evidence="7 8" key="1">
    <citation type="journal article" date="2008" name="Nature">
        <title>The Phaeodactylum genome reveals the evolutionary history of diatom genomes.</title>
        <authorList>
            <person name="Bowler C."/>
            <person name="Allen A.E."/>
            <person name="Badger J.H."/>
            <person name="Grimwood J."/>
            <person name="Jabbari K."/>
            <person name="Kuo A."/>
            <person name="Maheswari U."/>
            <person name="Martens C."/>
            <person name="Maumus F."/>
            <person name="Otillar R.P."/>
            <person name="Rayko E."/>
            <person name="Salamov A."/>
            <person name="Vandepoele K."/>
            <person name="Beszteri B."/>
            <person name="Gruber A."/>
            <person name="Heijde M."/>
            <person name="Katinka M."/>
            <person name="Mock T."/>
            <person name="Valentin K."/>
            <person name="Verret F."/>
            <person name="Berges J.A."/>
            <person name="Brownlee C."/>
            <person name="Cadoret J.P."/>
            <person name="Chiovitti A."/>
            <person name="Choi C.J."/>
            <person name="Coesel S."/>
            <person name="De Martino A."/>
            <person name="Detter J.C."/>
            <person name="Durkin C."/>
            <person name="Falciatore A."/>
            <person name="Fournet J."/>
            <person name="Haruta M."/>
            <person name="Huysman M.J."/>
            <person name="Jenkins B.D."/>
            <person name="Jiroutova K."/>
            <person name="Jorgensen R.E."/>
            <person name="Joubert Y."/>
            <person name="Kaplan A."/>
            <person name="Kroger N."/>
            <person name="Kroth P.G."/>
            <person name="La Roche J."/>
            <person name="Lindquist E."/>
            <person name="Lommer M."/>
            <person name="Martin-Jezequel V."/>
            <person name="Lopez P.J."/>
            <person name="Lucas S."/>
            <person name="Mangogna M."/>
            <person name="McGinnis K."/>
            <person name="Medlin L.K."/>
            <person name="Montsant A."/>
            <person name="Oudot-Le Secq M.P."/>
            <person name="Napoli C."/>
            <person name="Obornik M."/>
            <person name="Parker M.S."/>
            <person name="Petit J.L."/>
            <person name="Porcel B.M."/>
            <person name="Poulsen N."/>
            <person name="Robison M."/>
            <person name="Rychlewski L."/>
            <person name="Rynearson T.A."/>
            <person name="Schmutz J."/>
            <person name="Shapiro H."/>
            <person name="Siaut M."/>
            <person name="Stanley M."/>
            <person name="Sussman M.R."/>
            <person name="Taylor A.R."/>
            <person name="Vardi A."/>
            <person name="von Dassow P."/>
            <person name="Vyverman W."/>
            <person name="Willis A."/>
            <person name="Wyrwicz L.S."/>
            <person name="Rokhsar D.S."/>
            <person name="Weissenbach J."/>
            <person name="Armbrust E.V."/>
            <person name="Green B.R."/>
            <person name="Van de Peer Y."/>
            <person name="Grigoriev I.V."/>
        </authorList>
    </citation>
    <scope>NUCLEOTIDE SEQUENCE [LARGE SCALE GENOMIC DNA]</scope>
    <source>
        <strain evidence="7 8">CCAP 1055/1</strain>
    </source>
</reference>
<dbReference type="InterPro" id="IPR011053">
    <property type="entry name" value="Single_hybrid_motif"/>
</dbReference>
<organism evidence="7 8">
    <name type="scientific">Phaeodactylum tricornutum (strain CCAP 1055/1)</name>
    <dbReference type="NCBI Taxonomy" id="556484"/>
    <lineage>
        <taxon>Eukaryota</taxon>
        <taxon>Sar</taxon>
        <taxon>Stramenopiles</taxon>
        <taxon>Ochrophyta</taxon>
        <taxon>Bacillariophyta</taxon>
        <taxon>Bacillariophyceae</taxon>
        <taxon>Bacillariophycidae</taxon>
        <taxon>Naviculales</taxon>
        <taxon>Phaeodactylaceae</taxon>
        <taxon>Phaeodactylum</taxon>
    </lineage>
</organism>
<dbReference type="Gene3D" id="2.40.50.100">
    <property type="match status" value="1"/>
</dbReference>
<dbReference type="InterPro" id="IPR017453">
    <property type="entry name" value="GCV_H_sub"/>
</dbReference>
<dbReference type="SUPFAM" id="SSF51230">
    <property type="entry name" value="Single hybrid motif"/>
    <property type="match status" value="1"/>
</dbReference>
<dbReference type="GO" id="GO:0019464">
    <property type="term" value="P:glycine decarboxylation via glycine cleavage system"/>
    <property type="evidence" value="ECO:0007669"/>
    <property type="project" value="UniProtKB-UniRule"/>
</dbReference>
<dbReference type="InterPro" id="IPR033753">
    <property type="entry name" value="GCV_H/Fam206"/>
</dbReference>
<feature type="modified residue" description="N6-lipoyllysine" evidence="4">
    <location>
        <position position="91"/>
    </location>
</feature>
<sequence length="157" mass="16819">MATVSFLARAATRRTFDKVVRSNQFASIGAARFASYFTPAHEYVKVEGNIGTCGITDFAQAALGDIVFVDLPEVGDSFDKGDSFGSVESVKAASDVYAPISGTVVEINDKLSDDPGLVNTQAEGEAWFIKIEMAESGDVDDLLGPDAYKEHCEKEAH</sequence>
<dbReference type="HAMAP" id="MF_00272">
    <property type="entry name" value="GcvH"/>
    <property type="match status" value="1"/>
</dbReference>
<keyword evidence="3 5" id="KW-0809">Transit peptide</keyword>
<protein>
    <recommendedName>
        <fullName evidence="5">Glycine cleavage system H protein</fullName>
    </recommendedName>
</protein>
<dbReference type="InterPro" id="IPR000089">
    <property type="entry name" value="Biotin_lipoyl"/>
</dbReference>
<dbReference type="PROSITE" id="PS00189">
    <property type="entry name" value="LIPOYL"/>
    <property type="match status" value="1"/>
</dbReference>
<comment type="similarity">
    <text evidence="1 5">Belongs to the GcvH family.</text>
</comment>
<dbReference type="GO" id="GO:0005739">
    <property type="term" value="C:mitochondrion"/>
    <property type="evidence" value="ECO:0007669"/>
    <property type="project" value="UniProtKB-SubCell"/>
</dbReference>
<dbReference type="KEGG" id="pti:PHATRDRAFT_32847"/>
<dbReference type="PaxDb" id="2850-Phatr32847"/>
<comment type="subcellular location">
    <subcellularLocation>
        <location evidence="5">Mitochondrion</location>
    </subcellularLocation>
</comment>
<feature type="domain" description="Lipoyl-binding" evidence="6">
    <location>
        <begin position="50"/>
        <end position="132"/>
    </location>
</feature>
<proteinExistence type="inferred from homology"/>
<evidence type="ECO:0000256" key="3">
    <source>
        <dbReference type="ARBA" id="ARBA00022946"/>
    </source>
</evidence>
<dbReference type="GO" id="GO:0005960">
    <property type="term" value="C:glycine cleavage complex"/>
    <property type="evidence" value="ECO:0007669"/>
    <property type="project" value="UniProtKB-UniRule"/>
</dbReference>
<evidence type="ECO:0000256" key="5">
    <source>
        <dbReference type="RuleBase" id="RU364055"/>
    </source>
</evidence>